<protein>
    <submittedName>
        <fullName evidence="1">17711_t:CDS:1</fullName>
    </submittedName>
</protein>
<comment type="caution">
    <text evidence="1">The sequence shown here is derived from an EMBL/GenBank/DDBJ whole genome shotgun (WGS) entry which is preliminary data.</text>
</comment>
<reference evidence="1" key="1">
    <citation type="submission" date="2021-06" db="EMBL/GenBank/DDBJ databases">
        <authorList>
            <person name="Kallberg Y."/>
            <person name="Tangrot J."/>
            <person name="Rosling A."/>
        </authorList>
    </citation>
    <scope>NUCLEOTIDE SEQUENCE</scope>
    <source>
        <strain evidence="1">MA461A</strain>
    </source>
</reference>
<feature type="non-terminal residue" evidence="1">
    <location>
        <position position="1"/>
    </location>
</feature>
<organism evidence="1 2">
    <name type="scientific">Racocetra persica</name>
    <dbReference type="NCBI Taxonomy" id="160502"/>
    <lineage>
        <taxon>Eukaryota</taxon>
        <taxon>Fungi</taxon>
        <taxon>Fungi incertae sedis</taxon>
        <taxon>Mucoromycota</taxon>
        <taxon>Glomeromycotina</taxon>
        <taxon>Glomeromycetes</taxon>
        <taxon>Diversisporales</taxon>
        <taxon>Gigasporaceae</taxon>
        <taxon>Racocetra</taxon>
    </lineage>
</organism>
<proteinExistence type="predicted"/>
<evidence type="ECO:0000313" key="1">
    <source>
        <dbReference type="EMBL" id="CAG8822199.1"/>
    </source>
</evidence>
<sequence>FKKTQIFGGLAGIISEQAEQDDERLSNLNYKSAMKRLSPNFGPNYMNRSRSLASLRSENFTQSTKATIASQSSATNSFITKIGKAGNKSHTDVVEEIFMGTTVFDDEDNRSVHTTAN</sequence>
<name>A0ACA9S471_9GLOM</name>
<evidence type="ECO:0000313" key="2">
    <source>
        <dbReference type="Proteomes" id="UP000789920"/>
    </source>
</evidence>
<dbReference type="Proteomes" id="UP000789920">
    <property type="component" value="Unassembled WGS sequence"/>
</dbReference>
<keyword evidence="2" id="KW-1185">Reference proteome</keyword>
<accession>A0ACA9S471</accession>
<gene>
    <name evidence="1" type="ORF">RPERSI_LOCUS25749</name>
</gene>
<dbReference type="EMBL" id="CAJVQC010085916">
    <property type="protein sequence ID" value="CAG8822199.1"/>
    <property type="molecule type" value="Genomic_DNA"/>
</dbReference>